<evidence type="ECO:0000256" key="12">
    <source>
        <dbReference type="PIRNR" id="PIRNR006621"/>
    </source>
</evidence>
<keyword evidence="9 12" id="KW-0560">Oxidoreductase</keyword>
<dbReference type="GO" id="GO:0017150">
    <property type="term" value="F:tRNA dihydrouridine synthase activity"/>
    <property type="evidence" value="ECO:0007669"/>
    <property type="project" value="InterPro"/>
</dbReference>
<evidence type="ECO:0000256" key="7">
    <source>
        <dbReference type="ARBA" id="ARBA00022857"/>
    </source>
</evidence>
<dbReference type="Pfam" id="PF01207">
    <property type="entry name" value="Dus"/>
    <property type="match status" value="1"/>
</dbReference>
<accession>A0A1G2QJJ0</accession>
<dbReference type="InterPro" id="IPR035587">
    <property type="entry name" value="DUS-like_FMN-bd"/>
</dbReference>
<evidence type="ECO:0000256" key="6">
    <source>
        <dbReference type="ARBA" id="ARBA00022694"/>
    </source>
</evidence>
<reference evidence="16 17" key="1">
    <citation type="journal article" date="2016" name="Nat. Commun.">
        <title>Thousands of microbial genomes shed light on interconnected biogeochemical processes in an aquifer system.</title>
        <authorList>
            <person name="Anantharaman K."/>
            <person name="Brown C.T."/>
            <person name="Hug L.A."/>
            <person name="Sharon I."/>
            <person name="Castelle C.J."/>
            <person name="Probst A.J."/>
            <person name="Thomas B.C."/>
            <person name="Singh A."/>
            <person name="Wilkins M.J."/>
            <person name="Karaoz U."/>
            <person name="Brodie E.L."/>
            <person name="Williams K.H."/>
            <person name="Hubbard S.S."/>
            <person name="Banfield J.F."/>
        </authorList>
    </citation>
    <scope>NUCLEOTIDE SEQUENCE [LARGE SCALE GENOMIC DNA]</scope>
</reference>
<comment type="cofactor">
    <cofactor evidence="1 12 14">
        <name>FMN</name>
        <dbReference type="ChEBI" id="CHEBI:58210"/>
    </cofactor>
</comment>
<gene>
    <name evidence="16" type="ORF">A2569_02585</name>
</gene>
<keyword evidence="5 12" id="KW-0288">FMN</keyword>
<dbReference type="InterPro" id="IPR024036">
    <property type="entry name" value="tRNA-dHydroUridine_Synthase_C"/>
</dbReference>
<dbReference type="InterPro" id="IPR013785">
    <property type="entry name" value="Aldolase_TIM"/>
</dbReference>
<dbReference type="SUPFAM" id="SSF51395">
    <property type="entry name" value="FMN-linked oxidoreductases"/>
    <property type="match status" value="1"/>
</dbReference>
<feature type="binding site" evidence="14">
    <location>
        <position position="172"/>
    </location>
    <ligand>
        <name>FMN</name>
        <dbReference type="ChEBI" id="CHEBI:58210"/>
    </ligand>
</feature>
<dbReference type="InterPro" id="IPR001269">
    <property type="entry name" value="DUS_fam"/>
</dbReference>
<feature type="binding site" evidence="14">
    <location>
        <position position="74"/>
    </location>
    <ligand>
        <name>FMN</name>
        <dbReference type="ChEBI" id="CHEBI:58210"/>
    </ligand>
</feature>
<feature type="active site" description="Proton donor" evidence="13">
    <location>
        <position position="104"/>
    </location>
</feature>
<dbReference type="EC" id="1.3.1.-" evidence="12"/>
<keyword evidence="7" id="KW-0521">NADP</keyword>
<dbReference type="EMBL" id="MHTL01000008">
    <property type="protein sequence ID" value="OHA60814.1"/>
    <property type="molecule type" value="Genomic_DNA"/>
</dbReference>
<dbReference type="Gene3D" id="1.10.1200.80">
    <property type="entry name" value="Putative flavin oxidoreducatase, domain 2"/>
    <property type="match status" value="1"/>
</dbReference>
<sequence length="318" mass="34982">MQRGFWNKLPRPFFCLAPMANVTDAAFRRVIAKYGKPDVLWSEFVSADGLQSAGREKLLIDFLYDKSERPIVAQIFGARPETIEQSSALIVELGFSGIDINMGCPDRAVERQGAGAALIKNPALAKEIIAAAKQGAGDVPVSVKTRTGYNTNIVEEWIDNLLEARPAAITLHARTRKQMSKVPADWDSVRRAVEIARGSGTLIVGNGSVGSPKEARVRAAESGCDGVMFGSAIFGNPWLFANRTPKLHERLTVMVEHARAFEELLGEHKNFSIMRKHFGAYARGFDGAAELREKLMRTENADEVESIVLKDHKISRSC</sequence>
<keyword evidence="8" id="KW-0694">RNA-binding</keyword>
<evidence type="ECO:0000256" key="14">
    <source>
        <dbReference type="PIRSR" id="PIRSR006621-2"/>
    </source>
</evidence>
<evidence type="ECO:0000256" key="5">
    <source>
        <dbReference type="ARBA" id="ARBA00022643"/>
    </source>
</evidence>
<evidence type="ECO:0000256" key="11">
    <source>
        <dbReference type="ARBA" id="ARBA00048802"/>
    </source>
</evidence>
<feature type="binding site" evidence="14">
    <location>
        <position position="144"/>
    </location>
    <ligand>
        <name>FMN</name>
        <dbReference type="ChEBI" id="CHEBI:58210"/>
    </ligand>
</feature>
<dbReference type="CDD" id="cd02801">
    <property type="entry name" value="DUS_like_FMN"/>
    <property type="match status" value="1"/>
</dbReference>
<dbReference type="GO" id="GO:0000049">
    <property type="term" value="F:tRNA binding"/>
    <property type="evidence" value="ECO:0007669"/>
    <property type="project" value="UniProtKB-KW"/>
</dbReference>
<dbReference type="AlphaFoldDB" id="A0A1G2QJJ0"/>
<comment type="catalytic activity">
    <reaction evidence="10">
        <text>a 5,6-dihydrouridine in tRNA + NADP(+) = a uridine in tRNA + NADPH + H(+)</text>
        <dbReference type="Rhea" id="RHEA:23624"/>
        <dbReference type="Rhea" id="RHEA-COMP:13339"/>
        <dbReference type="Rhea" id="RHEA-COMP:13887"/>
        <dbReference type="ChEBI" id="CHEBI:15378"/>
        <dbReference type="ChEBI" id="CHEBI:57783"/>
        <dbReference type="ChEBI" id="CHEBI:58349"/>
        <dbReference type="ChEBI" id="CHEBI:65315"/>
        <dbReference type="ChEBI" id="CHEBI:74443"/>
    </reaction>
</comment>
<dbReference type="STRING" id="1802440.A2569_02585"/>
<dbReference type="GO" id="GO:0050660">
    <property type="term" value="F:flavin adenine dinucleotide binding"/>
    <property type="evidence" value="ECO:0007669"/>
    <property type="project" value="InterPro"/>
</dbReference>
<evidence type="ECO:0000256" key="9">
    <source>
        <dbReference type="ARBA" id="ARBA00023002"/>
    </source>
</evidence>
<dbReference type="PIRSF" id="PIRSF006621">
    <property type="entry name" value="Dus"/>
    <property type="match status" value="1"/>
</dbReference>
<evidence type="ECO:0000256" key="4">
    <source>
        <dbReference type="ARBA" id="ARBA00022630"/>
    </source>
</evidence>
<comment type="similarity">
    <text evidence="12">Belongs to the dus family.</text>
</comment>
<comment type="function">
    <text evidence="2 12">Catalyzes the synthesis of 5,6-dihydrouridine (D), a modified base found in the D-loop of most tRNAs, via the reduction of the C5-C6 double bond in target uridines.</text>
</comment>
<feature type="domain" description="DUS-like FMN-binding" evidence="15">
    <location>
        <begin position="16"/>
        <end position="306"/>
    </location>
</feature>
<keyword evidence="6 12" id="KW-0819">tRNA processing</keyword>
<evidence type="ECO:0000256" key="10">
    <source>
        <dbReference type="ARBA" id="ARBA00048205"/>
    </source>
</evidence>
<evidence type="ECO:0000256" key="8">
    <source>
        <dbReference type="ARBA" id="ARBA00022884"/>
    </source>
</evidence>
<evidence type="ECO:0000256" key="2">
    <source>
        <dbReference type="ARBA" id="ARBA00002790"/>
    </source>
</evidence>
<dbReference type="Proteomes" id="UP000177090">
    <property type="component" value="Unassembled WGS sequence"/>
</dbReference>
<evidence type="ECO:0000256" key="1">
    <source>
        <dbReference type="ARBA" id="ARBA00001917"/>
    </source>
</evidence>
<dbReference type="InterPro" id="IPR018517">
    <property type="entry name" value="tRNA_hU_synthase_CS"/>
</dbReference>
<organism evidence="16 17">
    <name type="scientific">Candidatus Vogelbacteria bacterium RIFOXYD1_FULL_51_18</name>
    <dbReference type="NCBI Taxonomy" id="1802440"/>
    <lineage>
        <taxon>Bacteria</taxon>
        <taxon>Candidatus Vogeliibacteriota</taxon>
    </lineage>
</organism>
<evidence type="ECO:0000256" key="3">
    <source>
        <dbReference type="ARBA" id="ARBA00022555"/>
    </source>
</evidence>
<evidence type="ECO:0000259" key="15">
    <source>
        <dbReference type="Pfam" id="PF01207"/>
    </source>
</evidence>
<dbReference type="Gene3D" id="3.20.20.70">
    <property type="entry name" value="Aldolase class I"/>
    <property type="match status" value="1"/>
</dbReference>
<evidence type="ECO:0000256" key="13">
    <source>
        <dbReference type="PIRSR" id="PIRSR006621-1"/>
    </source>
</evidence>
<name>A0A1G2QJJ0_9BACT</name>
<dbReference type="PROSITE" id="PS01136">
    <property type="entry name" value="UPF0034"/>
    <property type="match status" value="1"/>
</dbReference>
<keyword evidence="3" id="KW-0820">tRNA-binding</keyword>
<keyword evidence="14" id="KW-0547">Nucleotide-binding</keyword>
<keyword evidence="4 12" id="KW-0285">Flavoprotein</keyword>
<evidence type="ECO:0000313" key="16">
    <source>
        <dbReference type="EMBL" id="OHA60814.1"/>
    </source>
</evidence>
<dbReference type="PANTHER" id="PTHR11082:SF25">
    <property type="entry name" value="DUS-LIKE FMN-BINDING DOMAIN-CONTAINING PROTEIN"/>
    <property type="match status" value="1"/>
</dbReference>
<comment type="caution">
    <text evidence="16">The sequence shown here is derived from an EMBL/GenBank/DDBJ whole genome shotgun (WGS) entry which is preliminary data.</text>
</comment>
<evidence type="ECO:0000313" key="17">
    <source>
        <dbReference type="Proteomes" id="UP000177090"/>
    </source>
</evidence>
<feature type="binding site" evidence="14">
    <location>
        <begin position="18"/>
        <end position="20"/>
    </location>
    <ligand>
        <name>FMN</name>
        <dbReference type="ChEBI" id="CHEBI:58210"/>
    </ligand>
</feature>
<comment type="catalytic activity">
    <reaction evidence="11">
        <text>a 5,6-dihydrouridine in tRNA + NAD(+) = a uridine in tRNA + NADH + H(+)</text>
        <dbReference type="Rhea" id="RHEA:54452"/>
        <dbReference type="Rhea" id="RHEA-COMP:13339"/>
        <dbReference type="Rhea" id="RHEA-COMP:13887"/>
        <dbReference type="ChEBI" id="CHEBI:15378"/>
        <dbReference type="ChEBI" id="CHEBI:57540"/>
        <dbReference type="ChEBI" id="CHEBI:57945"/>
        <dbReference type="ChEBI" id="CHEBI:65315"/>
        <dbReference type="ChEBI" id="CHEBI:74443"/>
    </reaction>
</comment>
<protein>
    <recommendedName>
        <fullName evidence="12">tRNA-dihydrouridine synthase</fullName>
        <ecNumber evidence="12">1.3.1.-</ecNumber>
    </recommendedName>
</protein>
<proteinExistence type="inferred from homology"/>
<dbReference type="PANTHER" id="PTHR11082">
    <property type="entry name" value="TRNA-DIHYDROURIDINE SYNTHASE"/>
    <property type="match status" value="1"/>
</dbReference>